<dbReference type="GO" id="GO:0003677">
    <property type="term" value="F:DNA binding"/>
    <property type="evidence" value="ECO:0007669"/>
    <property type="project" value="TreeGrafter"/>
</dbReference>
<feature type="region of interest" description="Disordered" evidence="1">
    <location>
        <begin position="113"/>
        <end position="168"/>
    </location>
</feature>
<name>A6WGU1_KINRD</name>
<dbReference type="SUPFAM" id="SSF46785">
    <property type="entry name" value="Winged helix' DNA-binding domain"/>
    <property type="match status" value="1"/>
</dbReference>
<dbReference type="PANTHER" id="PTHR39168">
    <property type="entry name" value="TRANSCRIPTIONAL REGULATOR-RELATED"/>
    <property type="match status" value="1"/>
</dbReference>
<dbReference type="GO" id="GO:0010288">
    <property type="term" value="P:response to lead ion"/>
    <property type="evidence" value="ECO:0007669"/>
    <property type="project" value="TreeGrafter"/>
</dbReference>
<proteinExistence type="predicted"/>
<dbReference type="InterPro" id="IPR036388">
    <property type="entry name" value="WH-like_DNA-bd_sf"/>
</dbReference>
<dbReference type="PRINTS" id="PR00778">
    <property type="entry name" value="HTHARSR"/>
</dbReference>
<accession>A6WGU1</accession>
<dbReference type="HOGENOM" id="CLU_1584305_0_0_11"/>
<dbReference type="CDD" id="cd00090">
    <property type="entry name" value="HTH_ARSR"/>
    <property type="match status" value="1"/>
</dbReference>
<dbReference type="KEGG" id="kra:Krad_4571"/>
<evidence type="ECO:0000313" key="4">
    <source>
        <dbReference type="Proteomes" id="UP000001116"/>
    </source>
</evidence>
<dbReference type="PROSITE" id="PS50987">
    <property type="entry name" value="HTH_ARSR_2"/>
    <property type="match status" value="1"/>
</dbReference>
<geneLocation type="plasmid" evidence="3 4">
    <name>pKRAD01</name>
</geneLocation>
<evidence type="ECO:0000259" key="2">
    <source>
        <dbReference type="PROSITE" id="PS50987"/>
    </source>
</evidence>
<feature type="domain" description="HTH arsR-type" evidence="2">
    <location>
        <begin position="16"/>
        <end position="110"/>
    </location>
</feature>
<dbReference type="GO" id="GO:0046686">
    <property type="term" value="P:response to cadmium ion"/>
    <property type="evidence" value="ECO:0007669"/>
    <property type="project" value="TreeGrafter"/>
</dbReference>
<keyword evidence="4" id="KW-1185">Reference proteome</keyword>
<keyword evidence="3" id="KW-0614">Plasmid</keyword>
<dbReference type="InterPro" id="IPR011991">
    <property type="entry name" value="ArsR-like_HTH"/>
</dbReference>
<evidence type="ECO:0000313" key="3">
    <source>
        <dbReference type="EMBL" id="ABS06030.1"/>
    </source>
</evidence>
<sequence>MTVLSGSTRRCSVVSMLLRDGEVLARFGHALSDPTRARVLLALRQAPEFSSDLALRLGVSRQSMSNHLACLRDCGLVVAVPQGRRQRYELADMRLAHALSDLLGLILVGTPGHEPLPRTEPPTLQQQSLDQNPPTHGAADERSSTDDLQPDPTDGFSAPALRLIGRQR</sequence>
<organism evidence="3 4">
    <name type="scientific">Kineococcus radiotolerans (strain ATCC BAA-149 / DSM 14245 / SRS30216)</name>
    <dbReference type="NCBI Taxonomy" id="266940"/>
    <lineage>
        <taxon>Bacteria</taxon>
        <taxon>Bacillati</taxon>
        <taxon>Actinomycetota</taxon>
        <taxon>Actinomycetes</taxon>
        <taxon>Kineosporiales</taxon>
        <taxon>Kineosporiaceae</taxon>
        <taxon>Kineococcus</taxon>
    </lineage>
</organism>
<gene>
    <name evidence="3" type="ordered locus">Krad_4571</name>
</gene>
<dbReference type="Gene3D" id="1.10.10.10">
    <property type="entry name" value="Winged helix-like DNA-binding domain superfamily/Winged helix DNA-binding domain"/>
    <property type="match status" value="1"/>
</dbReference>
<dbReference type="AlphaFoldDB" id="A6WGU1"/>
<protein>
    <submittedName>
        <fullName evidence="3">Regulatory protein ArsR</fullName>
    </submittedName>
</protein>
<dbReference type="Pfam" id="PF01022">
    <property type="entry name" value="HTH_5"/>
    <property type="match status" value="1"/>
</dbReference>
<dbReference type="InterPro" id="IPR052543">
    <property type="entry name" value="HTH_Metal-responsive_Reg"/>
</dbReference>
<dbReference type="NCBIfam" id="NF033788">
    <property type="entry name" value="HTH_metalloreg"/>
    <property type="match status" value="1"/>
</dbReference>
<reference evidence="4" key="1">
    <citation type="journal article" date="2008" name="PLoS ONE">
        <title>Survival in nuclear waste, extreme resistance, and potential applications gleaned from the genome sequence of Kineococcus radiotolerans SRS30216.</title>
        <authorList>
            <person name="Bagwell C.E."/>
            <person name="Bhat S."/>
            <person name="Hawkins G.M."/>
            <person name="Smith B.W."/>
            <person name="Biswas T."/>
            <person name="Hoover T.R."/>
            <person name="Saunders E."/>
            <person name="Han C.S."/>
            <person name="Tsodikov O.V."/>
            <person name="Shimkets L.J."/>
        </authorList>
    </citation>
    <scope>NUCLEOTIDE SEQUENCE [LARGE SCALE GENOMIC DNA]</scope>
    <source>
        <strain evidence="4">ATCC BAA-149 / DSM 14245 / SRS30216</strain>
    </source>
</reference>
<dbReference type="EMBL" id="CP000751">
    <property type="protein sequence ID" value="ABS06030.1"/>
    <property type="molecule type" value="Genomic_DNA"/>
</dbReference>
<dbReference type="GO" id="GO:0032791">
    <property type="term" value="F:lead ion binding"/>
    <property type="evidence" value="ECO:0007669"/>
    <property type="project" value="TreeGrafter"/>
</dbReference>
<dbReference type="Proteomes" id="UP000001116">
    <property type="component" value="Plasmid pKRAD01"/>
</dbReference>
<evidence type="ECO:0000256" key="1">
    <source>
        <dbReference type="SAM" id="MobiDB-lite"/>
    </source>
</evidence>
<dbReference type="PANTHER" id="PTHR39168:SF2">
    <property type="entry name" value="HTH-TYPE TRANSCRIPTIONAL REGULATOR CMTR"/>
    <property type="match status" value="1"/>
</dbReference>
<feature type="compositionally biased region" description="Polar residues" evidence="1">
    <location>
        <begin position="122"/>
        <end position="134"/>
    </location>
</feature>
<dbReference type="SMART" id="SM00418">
    <property type="entry name" value="HTH_ARSR"/>
    <property type="match status" value="1"/>
</dbReference>
<dbReference type="InterPro" id="IPR001845">
    <property type="entry name" value="HTH_ArsR_DNA-bd_dom"/>
</dbReference>
<dbReference type="InterPro" id="IPR036390">
    <property type="entry name" value="WH_DNA-bd_sf"/>
</dbReference>
<dbReference type="GO" id="GO:0003700">
    <property type="term" value="F:DNA-binding transcription factor activity"/>
    <property type="evidence" value="ECO:0007669"/>
    <property type="project" value="InterPro"/>
</dbReference>
<dbReference type="GO" id="GO:0097063">
    <property type="term" value="F:cadmium ion sensor activity"/>
    <property type="evidence" value="ECO:0007669"/>
    <property type="project" value="TreeGrafter"/>
</dbReference>